<dbReference type="Gene3D" id="2.60.40.10">
    <property type="entry name" value="Immunoglobulins"/>
    <property type="match status" value="1"/>
</dbReference>
<dbReference type="GO" id="GO:0090158">
    <property type="term" value="P:endoplasmic reticulum membrane organization"/>
    <property type="evidence" value="ECO:0007669"/>
    <property type="project" value="TreeGrafter"/>
</dbReference>
<dbReference type="EMBL" id="BTGU01000038">
    <property type="protein sequence ID" value="GMN51659.1"/>
    <property type="molecule type" value="Genomic_DNA"/>
</dbReference>
<dbReference type="InterPro" id="IPR016763">
    <property type="entry name" value="VAP"/>
</dbReference>
<dbReference type="FunFam" id="2.60.40.10:FF:000813">
    <property type="entry name" value="Vesicle-associated protein 1-1"/>
    <property type="match status" value="1"/>
</dbReference>
<dbReference type="Proteomes" id="UP001187192">
    <property type="component" value="Unassembled WGS sequence"/>
</dbReference>
<dbReference type="GO" id="GO:0005886">
    <property type="term" value="C:plasma membrane"/>
    <property type="evidence" value="ECO:0007669"/>
    <property type="project" value="TreeGrafter"/>
</dbReference>
<protein>
    <recommendedName>
        <fullName evidence="2">MSP domain-containing protein</fullName>
    </recommendedName>
</protein>
<reference evidence="3" key="1">
    <citation type="submission" date="2023-07" db="EMBL/GenBank/DDBJ databases">
        <title>draft genome sequence of fig (Ficus carica).</title>
        <authorList>
            <person name="Takahashi T."/>
            <person name="Nishimura K."/>
        </authorList>
    </citation>
    <scope>NUCLEOTIDE SEQUENCE</scope>
</reference>
<proteinExistence type="inferred from homology"/>
<organism evidence="3 4">
    <name type="scientific">Ficus carica</name>
    <name type="common">Common fig</name>
    <dbReference type="NCBI Taxonomy" id="3494"/>
    <lineage>
        <taxon>Eukaryota</taxon>
        <taxon>Viridiplantae</taxon>
        <taxon>Streptophyta</taxon>
        <taxon>Embryophyta</taxon>
        <taxon>Tracheophyta</taxon>
        <taxon>Spermatophyta</taxon>
        <taxon>Magnoliopsida</taxon>
        <taxon>eudicotyledons</taxon>
        <taxon>Gunneridae</taxon>
        <taxon>Pentapetalae</taxon>
        <taxon>rosids</taxon>
        <taxon>fabids</taxon>
        <taxon>Rosales</taxon>
        <taxon>Moraceae</taxon>
        <taxon>Ficeae</taxon>
        <taxon>Ficus</taxon>
    </lineage>
</organism>
<comment type="caution">
    <text evidence="3">The sequence shown here is derived from an EMBL/GenBank/DDBJ whole genome shotgun (WGS) entry which is preliminary data.</text>
</comment>
<dbReference type="PANTHER" id="PTHR10809">
    <property type="entry name" value="VESICLE-ASSOCIATED MEMBRANE PROTEIN-ASSOCIATED PROTEIN"/>
    <property type="match status" value="1"/>
</dbReference>
<evidence type="ECO:0000313" key="4">
    <source>
        <dbReference type="Proteomes" id="UP001187192"/>
    </source>
</evidence>
<feature type="domain" description="MSP" evidence="2">
    <location>
        <begin position="6"/>
        <end position="126"/>
    </location>
</feature>
<keyword evidence="4" id="KW-1185">Reference proteome</keyword>
<evidence type="ECO:0000313" key="3">
    <source>
        <dbReference type="EMBL" id="GMN51659.1"/>
    </source>
</evidence>
<dbReference type="InterPro" id="IPR008962">
    <property type="entry name" value="PapD-like_sf"/>
</dbReference>
<dbReference type="PROSITE" id="PS50202">
    <property type="entry name" value="MSP"/>
    <property type="match status" value="1"/>
</dbReference>
<dbReference type="InterPro" id="IPR000535">
    <property type="entry name" value="MSP_dom"/>
</dbReference>
<dbReference type="Pfam" id="PF00635">
    <property type="entry name" value="Motile_Sperm"/>
    <property type="match status" value="1"/>
</dbReference>
<name>A0AA88A9D7_FICCA</name>
<dbReference type="GO" id="GO:0061817">
    <property type="term" value="P:endoplasmic reticulum-plasma membrane tethering"/>
    <property type="evidence" value="ECO:0007669"/>
    <property type="project" value="TreeGrafter"/>
</dbReference>
<dbReference type="GO" id="GO:0005789">
    <property type="term" value="C:endoplasmic reticulum membrane"/>
    <property type="evidence" value="ECO:0007669"/>
    <property type="project" value="InterPro"/>
</dbReference>
<evidence type="ECO:0000256" key="1">
    <source>
        <dbReference type="ARBA" id="ARBA00008932"/>
    </source>
</evidence>
<dbReference type="SUPFAM" id="SSF49354">
    <property type="entry name" value="PapD-like"/>
    <property type="match status" value="1"/>
</dbReference>
<dbReference type="PANTHER" id="PTHR10809:SF160">
    <property type="entry name" value="VESICLE-ASSOCIATED PROTEIN 1-3"/>
    <property type="match status" value="1"/>
</dbReference>
<accession>A0AA88A9D7</accession>
<comment type="similarity">
    <text evidence="1">Belongs to the VAMP-associated protein (VAP) (TC 9.B.17) family.</text>
</comment>
<gene>
    <name evidence="3" type="ORF">TIFTF001_020820</name>
</gene>
<evidence type="ECO:0000259" key="2">
    <source>
        <dbReference type="PROSITE" id="PS50202"/>
    </source>
</evidence>
<dbReference type="InterPro" id="IPR013783">
    <property type="entry name" value="Ig-like_fold"/>
</dbReference>
<sequence length="126" mass="14185">MSTGVLLNVEPSVLKFPLELKKQSSRSMKLINKTDKHAAFKVKTTNPRNYCVRPTTGVVSPRSTCHVTIKMQAQNEAPYDMRCKDKFFVQTVYAADGAATTEKIKKPEMFSKGDGKVVEEFKLRVL</sequence>
<dbReference type="AlphaFoldDB" id="A0AA88A9D7"/>